<evidence type="ECO:0000313" key="18">
    <source>
        <dbReference type="Proteomes" id="UP000305647"/>
    </source>
</evidence>
<feature type="transmembrane region" description="Helical" evidence="12">
    <location>
        <begin position="21"/>
        <end position="42"/>
    </location>
</feature>
<comment type="subcellular location">
    <subcellularLocation>
        <location evidence="1">Membrane</location>
        <topology evidence="1">Multi-pass membrane protein</topology>
    </subcellularLocation>
</comment>
<evidence type="ECO:0000313" key="19">
    <source>
        <dbReference type="Proteomes" id="UP000310708"/>
    </source>
</evidence>
<dbReference type="InterPro" id="IPR039421">
    <property type="entry name" value="Type_1_exporter"/>
</dbReference>
<reference evidence="18 19" key="1">
    <citation type="submission" date="2019-03" db="EMBL/GenBank/DDBJ databases">
        <title>Sequencing 25 genomes of Wallemia mellicola.</title>
        <authorList>
            <person name="Gostincar C."/>
        </authorList>
    </citation>
    <scope>NUCLEOTIDE SEQUENCE [LARGE SCALE GENOMIC DNA]</scope>
    <source>
        <strain evidence="17 19">EXF-757</strain>
        <strain evidence="16 18">EXF-8738</strain>
    </source>
</reference>
<dbReference type="GO" id="GO:0015421">
    <property type="term" value="F:ABC-type oligopeptide transporter activity"/>
    <property type="evidence" value="ECO:0007669"/>
    <property type="project" value="TreeGrafter"/>
</dbReference>
<feature type="domain" description="Protein kinase" evidence="13">
    <location>
        <begin position="547"/>
        <end position="844"/>
    </location>
</feature>
<dbReference type="PROSITE" id="PS00107">
    <property type="entry name" value="PROTEIN_KINASE_ATP"/>
    <property type="match status" value="1"/>
</dbReference>
<evidence type="ECO:0000256" key="5">
    <source>
        <dbReference type="ARBA" id="ARBA00022741"/>
    </source>
</evidence>
<gene>
    <name evidence="17" type="ORF">E3Q01_02310</name>
    <name evidence="16" type="ORF">E3Q10_02115</name>
</gene>
<dbReference type="PANTHER" id="PTHR43394:SF1">
    <property type="entry name" value="ATP-BINDING CASSETTE SUB-FAMILY B MEMBER 10, MITOCHONDRIAL"/>
    <property type="match status" value="1"/>
</dbReference>
<keyword evidence="5 10" id="KW-0547">Nucleotide-binding</keyword>
<dbReference type="Pfam" id="PF00664">
    <property type="entry name" value="ABC_membrane"/>
    <property type="match status" value="1"/>
</dbReference>
<dbReference type="InterPro" id="IPR011009">
    <property type="entry name" value="Kinase-like_dom_sf"/>
</dbReference>
<proteinExistence type="predicted"/>
<evidence type="ECO:0000256" key="8">
    <source>
        <dbReference type="ARBA" id="ARBA00022989"/>
    </source>
</evidence>
<feature type="compositionally biased region" description="Basic and acidic residues" evidence="11">
    <location>
        <begin position="915"/>
        <end position="941"/>
    </location>
</feature>
<feature type="region of interest" description="Disordered" evidence="11">
    <location>
        <begin position="910"/>
        <end position="976"/>
    </location>
</feature>
<dbReference type="SUPFAM" id="SSF52540">
    <property type="entry name" value="P-loop containing nucleoside triphosphate hydrolases"/>
    <property type="match status" value="1"/>
</dbReference>
<dbReference type="InterPro" id="IPR000719">
    <property type="entry name" value="Prot_kinase_dom"/>
</dbReference>
<keyword evidence="6" id="KW-0418">Kinase</keyword>
<evidence type="ECO:0000256" key="12">
    <source>
        <dbReference type="SAM" id="Phobius"/>
    </source>
</evidence>
<dbReference type="PROSITE" id="PS50929">
    <property type="entry name" value="ABC_TM1F"/>
    <property type="match status" value="1"/>
</dbReference>
<evidence type="ECO:0000256" key="9">
    <source>
        <dbReference type="ARBA" id="ARBA00023136"/>
    </source>
</evidence>
<evidence type="ECO:0000259" key="15">
    <source>
        <dbReference type="PROSITE" id="PS50929"/>
    </source>
</evidence>
<dbReference type="InterPro" id="IPR017871">
    <property type="entry name" value="ABC_transporter-like_CS"/>
</dbReference>
<dbReference type="PROSITE" id="PS50893">
    <property type="entry name" value="ABC_TRANSPORTER_2"/>
    <property type="match status" value="1"/>
</dbReference>
<keyword evidence="2" id="KW-0723">Serine/threonine-protein kinase</keyword>
<dbReference type="PROSITE" id="PS00211">
    <property type="entry name" value="ABC_TRANSPORTER_1"/>
    <property type="match status" value="1"/>
</dbReference>
<evidence type="ECO:0000256" key="2">
    <source>
        <dbReference type="ARBA" id="ARBA00022527"/>
    </source>
</evidence>
<dbReference type="EMBL" id="SPRO01000019">
    <property type="protein sequence ID" value="TIC30386.1"/>
    <property type="molecule type" value="Genomic_DNA"/>
</dbReference>
<dbReference type="InterPro" id="IPR017441">
    <property type="entry name" value="Protein_kinase_ATP_BS"/>
</dbReference>
<dbReference type="InterPro" id="IPR011527">
    <property type="entry name" value="ABC1_TM_dom"/>
</dbReference>
<name>A0A4T0QYN4_9BASI</name>
<dbReference type="Proteomes" id="UP000305647">
    <property type="component" value="Unassembled WGS sequence"/>
</dbReference>
<dbReference type="InterPro" id="IPR008271">
    <property type="entry name" value="Ser/Thr_kinase_AS"/>
</dbReference>
<dbReference type="SUPFAM" id="SSF90123">
    <property type="entry name" value="ABC transporter transmembrane region"/>
    <property type="match status" value="1"/>
</dbReference>
<dbReference type="Gene3D" id="3.40.50.300">
    <property type="entry name" value="P-loop containing nucleotide triphosphate hydrolases"/>
    <property type="match status" value="1"/>
</dbReference>
<dbReference type="Gene3D" id="1.20.1560.10">
    <property type="entry name" value="ABC transporter type 1, transmembrane domain"/>
    <property type="match status" value="1"/>
</dbReference>
<dbReference type="PANTHER" id="PTHR43394">
    <property type="entry name" value="ATP-DEPENDENT PERMEASE MDL1, MITOCHONDRIAL"/>
    <property type="match status" value="1"/>
</dbReference>
<dbReference type="PROSITE" id="PS50011">
    <property type="entry name" value="PROTEIN_KINASE_DOM"/>
    <property type="match status" value="1"/>
</dbReference>
<evidence type="ECO:0000256" key="4">
    <source>
        <dbReference type="ARBA" id="ARBA00022692"/>
    </source>
</evidence>
<evidence type="ECO:0000256" key="6">
    <source>
        <dbReference type="ARBA" id="ARBA00022777"/>
    </source>
</evidence>
<protein>
    <recommendedName>
        <fullName evidence="20">Mitogen-activated protein kinase</fullName>
    </recommendedName>
</protein>
<dbReference type="InterPro" id="IPR036640">
    <property type="entry name" value="ABC1_TM_sf"/>
</dbReference>
<feature type="domain" description="ABC transmembrane type-1" evidence="15">
    <location>
        <begin position="20"/>
        <end position="289"/>
    </location>
</feature>
<keyword evidence="4 12" id="KW-0812">Transmembrane</keyword>
<evidence type="ECO:0000256" key="10">
    <source>
        <dbReference type="PROSITE-ProRule" id="PRU10141"/>
    </source>
</evidence>
<dbReference type="Pfam" id="PF00005">
    <property type="entry name" value="ABC_tran"/>
    <property type="match status" value="1"/>
</dbReference>
<dbReference type="Gene3D" id="1.10.510.10">
    <property type="entry name" value="Transferase(Phosphotransferase) domain 1"/>
    <property type="match status" value="1"/>
</dbReference>
<keyword evidence="7 10" id="KW-0067">ATP-binding</keyword>
<dbReference type="Pfam" id="PF00069">
    <property type="entry name" value="Pkinase"/>
    <property type="match status" value="1"/>
</dbReference>
<dbReference type="InterPro" id="IPR027417">
    <property type="entry name" value="P-loop_NTPase"/>
</dbReference>
<dbReference type="PROSITE" id="PS00108">
    <property type="entry name" value="PROTEIN_KINASE_ST"/>
    <property type="match status" value="1"/>
</dbReference>
<evidence type="ECO:0000256" key="1">
    <source>
        <dbReference type="ARBA" id="ARBA00004141"/>
    </source>
</evidence>
<dbReference type="GO" id="GO:0004674">
    <property type="term" value="F:protein serine/threonine kinase activity"/>
    <property type="evidence" value="ECO:0007669"/>
    <property type="project" value="UniProtKB-KW"/>
</dbReference>
<dbReference type="AlphaFoldDB" id="A0A4T0QYN4"/>
<dbReference type="SUPFAM" id="SSF56112">
    <property type="entry name" value="Protein kinase-like (PK-like)"/>
    <property type="match status" value="1"/>
</dbReference>
<dbReference type="InterPro" id="IPR003593">
    <property type="entry name" value="AAA+_ATPase"/>
</dbReference>
<dbReference type="SMART" id="SM00220">
    <property type="entry name" value="S_TKc"/>
    <property type="match status" value="1"/>
</dbReference>
<feature type="transmembrane region" description="Helical" evidence="12">
    <location>
        <begin position="54"/>
        <end position="75"/>
    </location>
</feature>
<dbReference type="GO" id="GO:0005524">
    <property type="term" value="F:ATP binding"/>
    <property type="evidence" value="ECO:0007669"/>
    <property type="project" value="UniProtKB-UniRule"/>
</dbReference>
<feature type="transmembrane region" description="Helical" evidence="12">
    <location>
        <begin position="139"/>
        <end position="157"/>
    </location>
</feature>
<feature type="transmembrane region" description="Helical" evidence="12">
    <location>
        <begin position="163"/>
        <end position="181"/>
    </location>
</feature>
<evidence type="ECO:0000259" key="14">
    <source>
        <dbReference type="PROSITE" id="PS50893"/>
    </source>
</evidence>
<keyword evidence="3" id="KW-0808">Transferase</keyword>
<dbReference type="Gene3D" id="3.30.200.20">
    <property type="entry name" value="Phosphorylase Kinase, domain 1"/>
    <property type="match status" value="1"/>
</dbReference>
<feature type="binding site" evidence="10">
    <location>
        <position position="574"/>
    </location>
    <ligand>
        <name>ATP</name>
        <dbReference type="ChEBI" id="CHEBI:30616"/>
    </ligand>
</feature>
<feature type="compositionally biased region" description="Polar residues" evidence="11">
    <location>
        <begin position="942"/>
        <end position="955"/>
    </location>
</feature>
<dbReference type="GO" id="GO:0090374">
    <property type="term" value="P:oligopeptide export from mitochondrion"/>
    <property type="evidence" value="ECO:0007669"/>
    <property type="project" value="TreeGrafter"/>
</dbReference>
<dbReference type="GO" id="GO:0005743">
    <property type="term" value="C:mitochondrial inner membrane"/>
    <property type="evidence" value="ECO:0007669"/>
    <property type="project" value="TreeGrafter"/>
</dbReference>
<dbReference type="CDD" id="cd18573">
    <property type="entry name" value="ABC_6TM_ABCB10_like"/>
    <property type="match status" value="1"/>
</dbReference>
<organism evidence="16 18">
    <name type="scientific">Wallemia mellicola</name>
    <dbReference type="NCBI Taxonomy" id="1708541"/>
    <lineage>
        <taxon>Eukaryota</taxon>
        <taxon>Fungi</taxon>
        <taxon>Dikarya</taxon>
        <taxon>Basidiomycota</taxon>
        <taxon>Wallemiomycotina</taxon>
        <taxon>Wallemiomycetes</taxon>
        <taxon>Wallemiales</taxon>
        <taxon>Wallemiaceae</taxon>
        <taxon>Wallemia</taxon>
    </lineage>
</organism>
<evidence type="ECO:0008006" key="20">
    <source>
        <dbReference type="Google" id="ProtNLM"/>
    </source>
</evidence>
<dbReference type="EMBL" id="SPRX01000026">
    <property type="protein sequence ID" value="TIC65142.1"/>
    <property type="molecule type" value="Genomic_DNA"/>
</dbReference>
<comment type="caution">
    <text evidence="16">The sequence shown here is derived from an EMBL/GenBank/DDBJ whole genome shotgun (WGS) entry which is preliminary data.</text>
</comment>
<sequence length="976" mass="107227">MPTKKLLDVIRTEETTFRRGILFLAISSSISLVIPASIGSLIDLFSGAKPDAFYGFSLPVVTSGLGLLFAVGAAANAGRAMLFRLAGQRIVNRLRVRAYSNSLKQDLEFADKGSGDTLSRLTSDSTILTDCVTQSLSDGLRASVFSVFGLGAMFFISSKLTTVMLAIVPPIAIGAVFYGRYLKRLSTASQDALADASNLASERLNAFRTVTAFNRQDDESRRFEKKIARVLELGRKEAVASGVFFGSTGFSGNMSVLALLAYGGHLVGLGSSLSSLTSFYSSMMRGLGAGERVFALIEQKPQIKLGQGFDMPSVVGNKASGTIRFENCAFSYPTRPDATILRNVSFEVPQGQSVAIAGPSGAGKSSIIGLVMRFYDPSSGRVTFNGHGVVEQRPVLFAGTIEENIKYGMPNATSHEVYEAAMQANCEFIKSLPRGFHTVVSSTALSGGQIQRIAIARALLKKPTLLILDEASSALDAKSESQVNEAIRRILDQSQTTVIVIAHRLSSLKSAHKIVVLEDGIIIKMSQLQPRKHFQAFGTTYAVQEGYSLHKELGQGAYGCVVAGKHEASVAIKKLRGVLCEIFFLLSYILTQQQTILTKRALREIKWITCLYDMDIVDYSNFNEVYLYEELMEADLHAIIRSGQPLTDQHYQSFVYQTLCGLKYIHSADVIHRDLKPGNLLVNADCELKICDFGLARGFESDPLRAGLAGSAGFMTEYVATRWYRAPEIMLSFANYSTSIDIWSVGCILAELLGGRPIFKGRDYVDQLNQILHVLGTPSEETLRRVGSPRAVEYIRSLPIKPRIPFERIYPKANPLALDLLSKMLTFDPAKRITCDEALKHPYLAVWHDPTDEPSCPERFDFGFEVEDSLEGMKSAIVEEVKSFRKKVRTPVNVQQQQQAEQQRLMEEQAAAHIQAKEAKESLPVPSREELSGNETPKDELTSSYTIPPQANANDGSYVLDDPSEELERELASTKI</sequence>
<evidence type="ECO:0000259" key="13">
    <source>
        <dbReference type="PROSITE" id="PS50011"/>
    </source>
</evidence>
<evidence type="ECO:0000313" key="17">
    <source>
        <dbReference type="EMBL" id="TIC65142.1"/>
    </source>
</evidence>
<dbReference type="GO" id="GO:0016887">
    <property type="term" value="F:ATP hydrolysis activity"/>
    <property type="evidence" value="ECO:0007669"/>
    <property type="project" value="InterPro"/>
</dbReference>
<dbReference type="Proteomes" id="UP000310708">
    <property type="component" value="Unassembled WGS sequence"/>
</dbReference>
<evidence type="ECO:0000256" key="7">
    <source>
        <dbReference type="ARBA" id="ARBA00022840"/>
    </source>
</evidence>
<keyword evidence="9 12" id="KW-0472">Membrane</keyword>
<dbReference type="SMART" id="SM00382">
    <property type="entry name" value="AAA"/>
    <property type="match status" value="1"/>
</dbReference>
<keyword evidence="8 12" id="KW-1133">Transmembrane helix</keyword>
<evidence type="ECO:0000313" key="16">
    <source>
        <dbReference type="EMBL" id="TIC30386.1"/>
    </source>
</evidence>
<dbReference type="FunFam" id="1.10.510.10:FF:000013">
    <property type="entry name" value="Mitogen-activated protein kinase"/>
    <property type="match status" value="1"/>
</dbReference>
<feature type="domain" description="ABC transporter" evidence="14">
    <location>
        <begin position="323"/>
        <end position="544"/>
    </location>
</feature>
<dbReference type="InterPro" id="IPR003439">
    <property type="entry name" value="ABC_transporter-like_ATP-bd"/>
</dbReference>
<feature type="transmembrane region" description="Helical" evidence="12">
    <location>
        <begin position="238"/>
        <end position="262"/>
    </location>
</feature>
<evidence type="ECO:0000256" key="11">
    <source>
        <dbReference type="SAM" id="MobiDB-lite"/>
    </source>
</evidence>
<evidence type="ECO:0000256" key="3">
    <source>
        <dbReference type="ARBA" id="ARBA00022679"/>
    </source>
</evidence>
<accession>A0A4T0QYN4</accession>